<dbReference type="GO" id="GO:0008270">
    <property type="term" value="F:zinc ion binding"/>
    <property type="evidence" value="ECO:0007669"/>
    <property type="project" value="UniProtKB-UniRule"/>
</dbReference>
<dbReference type="Pfam" id="PF01411">
    <property type="entry name" value="tRNA-synt_2c"/>
    <property type="match status" value="1"/>
</dbReference>
<organism evidence="14 15">
    <name type="scientific">Cecembia calidifontis</name>
    <dbReference type="NCBI Taxonomy" id="1187080"/>
    <lineage>
        <taxon>Bacteria</taxon>
        <taxon>Pseudomonadati</taxon>
        <taxon>Bacteroidota</taxon>
        <taxon>Cytophagia</taxon>
        <taxon>Cytophagales</taxon>
        <taxon>Cyclobacteriaceae</taxon>
        <taxon>Cecembia</taxon>
    </lineage>
</organism>
<proteinExistence type="inferred from homology"/>
<dbReference type="InterPro" id="IPR018162">
    <property type="entry name" value="Ala-tRNA-ligase_IIc_anticod-bd"/>
</dbReference>
<keyword evidence="5 11" id="KW-0547">Nucleotide-binding</keyword>
<dbReference type="RefSeq" id="WP_130276975.1">
    <property type="nucleotide sequence ID" value="NZ_SGXG01000001.1"/>
</dbReference>
<feature type="coiled-coil region" evidence="12">
    <location>
        <begin position="725"/>
        <end position="752"/>
    </location>
</feature>
<gene>
    <name evidence="11" type="primary">alaS</name>
    <name evidence="14" type="ORF">BC751_3874</name>
</gene>
<keyword evidence="7 11" id="KW-0067">ATP-binding</keyword>
<comment type="cofactor">
    <cofactor evidence="11">
        <name>Zn(2+)</name>
        <dbReference type="ChEBI" id="CHEBI:29105"/>
    </cofactor>
    <text evidence="11">Binds 1 zinc ion per subunit.</text>
</comment>
<keyword evidence="11" id="KW-0963">Cytoplasm</keyword>
<dbReference type="OrthoDB" id="9803884at2"/>
<dbReference type="CDD" id="cd00673">
    <property type="entry name" value="AlaRS_core"/>
    <property type="match status" value="1"/>
</dbReference>
<dbReference type="InterPro" id="IPR045864">
    <property type="entry name" value="aa-tRNA-synth_II/BPL/LPL"/>
</dbReference>
<feature type="binding site" evidence="11">
    <location>
        <position position="567"/>
    </location>
    <ligand>
        <name>Zn(2+)</name>
        <dbReference type="ChEBI" id="CHEBI:29105"/>
    </ligand>
</feature>
<evidence type="ECO:0000256" key="4">
    <source>
        <dbReference type="ARBA" id="ARBA00022723"/>
    </source>
</evidence>
<dbReference type="GO" id="GO:0005524">
    <property type="term" value="F:ATP binding"/>
    <property type="evidence" value="ECO:0007669"/>
    <property type="project" value="UniProtKB-UniRule"/>
</dbReference>
<comment type="caution">
    <text evidence="14">The sequence shown here is derived from an EMBL/GenBank/DDBJ whole genome shotgun (WGS) entry which is preliminary data.</text>
</comment>
<keyword evidence="4 11" id="KW-0479">Metal-binding</keyword>
<evidence type="ECO:0000256" key="3">
    <source>
        <dbReference type="ARBA" id="ARBA00022598"/>
    </source>
</evidence>
<dbReference type="InterPro" id="IPR003156">
    <property type="entry name" value="DHHA1_dom"/>
</dbReference>
<dbReference type="Gene3D" id="3.30.930.10">
    <property type="entry name" value="Bira Bifunctional Protein, Domain 2"/>
    <property type="match status" value="1"/>
</dbReference>
<dbReference type="InterPro" id="IPR018165">
    <property type="entry name" value="Ala-tRNA-synth_IIc_core"/>
</dbReference>
<evidence type="ECO:0000256" key="10">
    <source>
        <dbReference type="ARBA" id="ARBA00023146"/>
    </source>
</evidence>
<dbReference type="SUPFAM" id="SSF55186">
    <property type="entry name" value="ThrRS/AlaRS common domain"/>
    <property type="match status" value="1"/>
</dbReference>
<dbReference type="GO" id="GO:0004813">
    <property type="term" value="F:alanine-tRNA ligase activity"/>
    <property type="evidence" value="ECO:0007669"/>
    <property type="project" value="UniProtKB-UniRule"/>
</dbReference>
<comment type="catalytic activity">
    <reaction evidence="11">
        <text>tRNA(Ala) + L-alanine + ATP = L-alanyl-tRNA(Ala) + AMP + diphosphate</text>
        <dbReference type="Rhea" id="RHEA:12540"/>
        <dbReference type="Rhea" id="RHEA-COMP:9657"/>
        <dbReference type="Rhea" id="RHEA-COMP:9923"/>
        <dbReference type="ChEBI" id="CHEBI:30616"/>
        <dbReference type="ChEBI" id="CHEBI:33019"/>
        <dbReference type="ChEBI" id="CHEBI:57972"/>
        <dbReference type="ChEBI" id="CHEBI:78442"/>
        <dbReference type="ChEBI" id="CHEBI:78497"/>
        <dbReference type="ChEBI" id="CHEBI:456215"/>
        <dbReference type="EC" id="6.1.1.7"/>
    </reaction>
</comment>
<dbReference type="Gene3D" id="3.30.54.20">
    <property type="match status" value="1"/>
</dbReference>
<dbReference type="GO" id="GO:0002161">
    <property type="term" value="F:aminoacyl-tRNA deacylase activity"/>
    <property type="evidence" value="ECO:0007669"/>
    <property type="project" value="TreeGrafter"/>
</dbReference>
<dbReference type="Gene3D" id="3.10.310.40">
    <property type="match status" value="1"/>
</dbReference>
<keyword evidence="3 11" id="KW-0436">Ligase</keyword>
<dbReference type="EMBL" id="SGXG01000001">
    <property type="protein sequence ID" value="RZS98234.1"/>
    <property type="molecule type" value="Genomic_DNA"/>
</dbReference>
<keyword evidence="10 11" id="KW-0030">Aminoacyl-tRNA synthetase</keyword>
<sequence length="876" mass="98587">MEAKKIRSTFIEFFQSKQHQFVPSSPIVVKNDPTLMFTNAGMNQFKDYFLGNETPKFSRVANSQKCLRVSGKHNDLEEVGVDTYHHTMFEMLGNWSFGDYFKKEAIEWAWELLTEVYKLPKDRLYVSVFGGDAGDQLEKDTEAFEIWNQIVPADRILFGSKKDNFWEMGDTGPCGPCSEIHIDLRSDAERSKVSGYDLVNNDHPQVIEIWNLVFMQYNRLADGSLKELPAKHVDTGMGFERLVRAIQNKSSNYDTDVFMPFIQAVEEKSGKKYGEDEKVDIAMRVIVDHIRAIAFTIADGQLPSNNKAGYVIRRILRRAVRYGYTFLGFHKPFLYELLPLLAKNFGDIFPEVAAQQEFIAKVIMEEEASFLRTLDNGLKKLDQIKADLTQSGEKVIDGKTAFELYDTYGFPLDLTSLIARENGFSVDEKGFAREMEVQKNRSRAAAEQETGDWVIVNEEEGVEFVGYDYLSSQSRIIKYRQIKDKKGDRFQLVLDRTPFYAESGGQVGDQGWLQSDEGRIQVLDTKKENDLIVHFVDQIPANPQAVFHAQVNEEKRLLTMNNHSATHLLHAALKEVLGDHVQQKGSFVNDELLRFDFSHFAKMSEEEIARVERIVNSKIRENIPLGEQRNVPIEEAKKQGATALFGEKYGDFVRVITFDINFSVELCGGTHVPATGNIGLFKIVSEGSISAGVRRIEAITAKAAEEYIQSHLDLVKEIQELLKSPKDLKKAVEALIQERNELKKEIEALHLQQAVALKSELLQKVKTVDGINLIIEQVKLPSADALKKLSFELKNEVSHVLAVIAAEIEGKPQVAVVINEELVSSKGLNAGNLVRELAKEIQGGGGGQPFFATAGGKNIEGLPLVIEKAKAMFSGK</sequence>
<evidence type="ECO:0000256" key="9">
    <source>
        <dbReference type="ARBA" id="ARBA00022917"/>
    </source>
</evidence>
<dbReference type="InterPro" id="IPR018163">
    <property type="entry name" value="Thr/Ala-tRNA-synth_IIc_edit"/>
</dbReference>
<dbReference type="Pfam" id="PF02272">
    <property type="entry name" value="DHHA1"/>
    <property type="match status" value="1"/>
</dbReference>
<keyword evidence="9 11" id="KW-0648">Protein biosynthesis</keyword>
<dbReference type="InterPro" id="IPR023033">
    <property type="entry name" value="Ala_tRNA_ligase_euk/bac"/>
</dbReference>
<feature type="domain" description="Alanyl-transfer RNA synthetases family profile" evidence="13">
    <location>
        <begin position="1"/>
        <end position="710"/>
    </location>
</feature>
<evidence type="ECO:0000313" key="15">
    <source>
        <dbReference type="Proteomes" id="UP000292209"/>
    </source>
</evidence>
<accession>A0A4Q7PD14</accession>
<comment type="domain">
    <text evidence="11">Consists of three domains; the N-terminal catalytic domain, the editing domain and the C-terminal C-Ala domain. The editing domain removes incorrectly charged amino acids, while the C-Ala domain, along with tRNA(Ala), serves as a bridge to cooperatively bring together the editing and aminoacylation centers thus stimulating deacylation of misacylated tRNAs.</text>
</comment>
<dbReference type="PANTHER" id="PTHR11777">
    <property type="entry name" value="ALANYL-TRNA SYNTHETASE"/>
    <property type="match status" value="1"/>
</dbReference>
<dbReference type="FunFam" id="3.30.930.10:FF:000011">
    <property type="entry name" value="Alanine--tRNA ligase, cytoplasmic"/>
    <property type="match status" value="1"/>
</dbReference>
<reference evidence="14 15" key="1">
    <citation type="submission" date="2019-02" db="EMBL/GenBank/DDBJ databases">
        <title>Genomic Encyclopedia of Archaeal and Bacterial Type Strains, Phase II (KMG-II): from individual species to whole genera.</title>
        <authorList>
            <person name="Goeker M."/>
        </authorList>
    </citation>
    <scope>NUCLEOTIDE SEQUENCE [LARGE SCALE GENOMIC DNA]</scope>
    <source>
        <strain evidence="14 15">DSM 21411</strain>
    </source>
</reference>
<dbReference type="AlphaFoldDB" id="A0A4Q7PD14"/>
<dbReference type="PRINTS" id="PR00980">
    <property type="entry name" value="TRNASYNTHALA"/>
</dbReference>
<dbReference type="SUPFAM" id="SSF55681">
    <property type="entry name" value="Class II aaRS and biotin synthetases"/>
    <property type="match status" value="1"/>
</dbReference>
<evidence type="ECO:0000256" key="7">
    <source>
        <dbReference type="ARBA" id="ARBA00022840"/>
    </source>
</evidence>
<keyword evidence="6 11" id="KW-0862">Zinc</keyword>
<dbReference type="NCBIfam" id="TIGR00344">
    <property type="entry name" value="alaS"/>
    <property type="match status" value="1"/>
</dbReference>
<dbReference type="PROSITE" id="PS50860">
    <property type="entry name" value="AA_TRNA_LIGASE_II_ALA"/>
    <property type="match status" value="1"/>
</dbReference>
<feature type="binding site" evidence="11">
    <location>
        <position position="667"/>
    </location>
    <ligand>
        <name>Zn(2+)</name>
        <dbReference type="ChEBI" id="CHEBI:29105"/>
    </ligand>
</feature>
<comment type="similarity">
    <text evidence="1 11">Belongs to the class-II aminoacyl-tRNA synthetase family.</text>
</comment>
<evidence type="ECO:0000256" key="2">
    <source>
        <dbReference type="ARBA" id="ARBA00022555"/>
    </source>
</evidence>
<dbReference type="Proteomes" id="UP000292209">
    <property type="component" value="Unassembled WGS sequence"/>
</dbReference>
<dbReference type="Pfam" id="PF07973">
    <property type="entry name" value="tRNA_SAD"/>
    <property type="match status" value="1"/>
</dbReference>
<dbReference type="InterPro" id="IPR050058">
    <property type="entry name" value="Ala-tRNA_ligase"/>
</dbReference>
<dbReference type="SMART" id="SM00863">
    <property type="entry name" value="tRNA_SAD"/>
    <property type="match status" value="1"/>
</dbReference>
<dbReference type="EC" id="6.1.1.7" evidence="11"/>
<evidence type="ECO:0000256" key="1">
    <source>
        <dbReference type="ARBA" id="ARBA00008226"/>
    </source>
</evidence>
<comment type="function">
    <text evidence="11">Catalyzes the attachment of alanine to tRNA(Ala) in a two-step reaction: alanine is first activated by ATP to form Ala-AMP and then transferred to the acceptor end of tRNA(Ala). Also edits incorrectly charged Ser-tRNA(Ala) and Gly-tRNA(Ala) via its editing domain.</text>
</comment>
<dbReference type="SUPFAM" id="SSF101353">
    <property type="entry name" value="Putative anticodon-binding domain of alanyl-tRNA synthetase (AlaRS)"/>
    <property type="match status" value="1"/>
</dbReference>
<comment type="subcellular location">
    <subcellularLocation>
        <location evidence="11">Cytoplasm</location>
    </subcellularLocation>
</comment>
<evidence type="ECO:0000256" key="8">
    <source>
        <dbReference type="ARBA" id="ARBA00022884"/>
    </source>
</evidence>
<dbReference type="Gene3D" id="3.30.980.10">
    <property type="entry name" value="Threonyl-trna Synthetase, Chain A, domain 2"/>
    <property type="match status" value="1"/>
</dbReference>
<evidence type="ECO:0000313" key="14">
    <source>
        <dbReference type="EMBL" id="RZS98234.1"/>
    </source>
</evidence>
<dbReference type="InterPro" id="IPR009000">
    <property type="entry name" value="Transl_B-barrel_sf"/>
</dbReference>
<dbReference type="FunFam" id="3.10.310.40:FF:000001">
    <property type="entry name" value="Alanine--tRNA ligase"/>
    <property type="match status" value="1"/>
</dbReference>
<dbReference type="Gene3D" id="2.40.30.130">
    <property type="match status" value="1"/>
</dbReference>
<name>A0A4Q7PD14_9BACT</name>
<keyword evidence="15" id="KW-1185">Reference proteome</keyword>
<dbReference type="InterPro" id="IPR002318">
    <property type="entry name" value="Ala-tRNA-lgiase_IIc"/>
</dbReference>
<evidence type="ECO:0000256" key="6">
    <source>
        <dbReference type="ARBA" id="ARBA00022833"/>
    </source>
</evidence>
<feature type="binding site" evidence="11">
    <location>
        <position position="563"/>
    </location>
    <ligand>
        <name>Zn(2+)</name>
        <dbReference type="ChEBI" id="CHEBI:29105"/>
    </ligand>
</feature>
<dbReference type="PANTHER" id="PTHR11777:SF9">
    <property type="entry name" value="ALANINE--TRNA LIGASE, CYTOPLASMIC"/>
    <property type="match status" value="1"/>
</dbReference>
<evidence type="ECO:0000256" key="11">
    <source>
        <dbReference type="HAMAP-Rule" id="MF_00036"/>
    </source>
</evidence>
<keyword evidence="12" id="KW-0175">Coiled coil</keyword>
<dbReference type="SUPFAM" id="SSF50447">
    <property type="entry name" value="Translation proteins"/>
    <property type="match status" value="1"/>
</dbReference>
<feature type="binding site" evidence="11">
    <location>
        <position position="671"/>
    </location>
    <ligand>
        <name>Zn(2+)</name>
        <dbReference type="ChEBI" id="CHEBI:29105"/>
    </ligand>
</feature>
<dbReference type="GO" id="GO:0006419">
    <property type="term" value="P:alanyl-tRNA aminoacylation"/>
    <property type="evidence" value="ECO:0007669"/>
    <property type="project" value="UniProtKB-UniRule"/>
</dbReference>
<keyword evidence="8 11" id="KW-0694">RNA-binding</keyword>
<dbReference type="HAMAP" id="MF_00036_B">
    <property type="entry name" value="Ala_tRNA_synth_B"/>
    <property type="match status" value="1"/>
</dbReference>
<evidence type="ECO:0000259" key="13">
    <source>
        <dbReference type="PROSITE" id="PS50860"/>
    </source>
</evidence>
<dbReference type="FunFam" id="3.30.54.20:FF:000001">
    <property type="entry name" value="Alanine--tRNA ligase"/>
    <property type="match status" value="1"/>
</dbReference>
<dbReference type="GO" id="GO:0005737">
    <property type="term" value="C:cytoplasm"/>
    <property type="evidence" value="ECO:0007669"/>
    <property type="project" value="UniProtKB-SubCell"/>
</dbReference>
<dbReference type="FunFam" id="3.30.980.10:FF:000004">
    <property type="entry name" value="Alanine--tRNA ligase, cytoplasmic"/>
    <property type="match status" value="1"/>
</dbReference>
<protein>
    <recommendedName>
        <fullName evidence="11">Alanine--tRNA ligase</fullName>
        <ecNumber evidence="11">6.1.1.7</ecNumber>
    </recommendedName>
    <alternativeName>
        <fullName evidence="11">Alanyl-tRNA synthetase</fullName>
        <shortName evidence="11">AlaRS</shortName>
    </alternativeName>
</protein>
<evidence type="ECO:0000256" key="5">
    <source>
        <dbReference type="ARBA" id="ARBA00022741"/>
    </source>
</evidence>
<dbReference type="InterPro" id="IPR012947">
    <property type="entry name" value="tRNA_SAD"/>
</dbReference>
<dbReference type="InterPro" id="IPR018164">
    <property type="entry name" value="Ala-tRNA-synth_IIc_N"/>
</dbReference>
<dbReference type="GO" id="GO:0000049">
    <property type="term" value="F:tRNA binding"/>
    <property type="evidence" value="ECO:0007669"/>
    <property type="project" value="UniProtKB-KW"/>
</dbReference>
<evidence type="ECO:0000256" key="12">
    <source>
        <dbReference type="SAM" id="Coils"/>
    </source>
</evidence>
<keyword evidence="2 11" id="KW-0820">tRNA-binding</keyword>